<organism evidence="2 3">
    <name type="scientific">Forsythia ovata</name>
    <dbReference type="NCBI Taxonomy" id="205694"/>
    <lineage>
        <taxon>Eukaryota</taxon>
        <taxon>Viridiplantae</taxon>
        <taxon>Streptophyta</taxon>
        <taxon>Embryophyta</taxon>
        <taxon>Tracheophyta</taxon>
        <taxon>Spermatophyta</taxon>
        <taxon>Magnoliopsida</taxon>
        <taxon>eudicotyledons</taxon>
        <taxon>Gunneridae</taxon>
        <taxon>Pentapetalae</taxon>
        <taxon>asterids</taxon>
        <taxon>lamiids</taxon>
        <taxon>Lamiales</taxon>
        <taxon>Oleaceae</taxon>
        <taxon>Forsythieae</taxon>
        <taxon>Forsythia</taxon>
    </lineage>
</organism>
<evidence type="ECO:0000256" key="1">
    <source>
        <dbReference type="SAM" id="SignalP"/>
    </source>
</evidence>
<dbReference type="AlphaFoldDB" id="A0ABD1VN67"/>
<reference evidence="3" key="1">
    <citation type="submission" date="2024-07" db="EMBL/GenBank/DDBJ databases">
        <title>Two chromosome-level genome assemblies of Korean endemic species Abeliophyllum distichum and Forsythia ovata (Oleaceae).</title>
        <authorList>
            <person name="Jang H."/>
        </authorList>
    </citation>
    <scope>NUCLEOTIDE SEQUENCE [LARGE SCALE GENOMIC DNA]</scope>
</reference>
<gene>
    <name evidence="2" type="ORF">Fot_20177</name>
</gene>
<comment type="caution">
    <text evidence="2">The sequence shown here is derived from an EMBL/GenBank/DDBJ whole genome shotgun (WGS) entry which is preliminary data.</text>
</comment>
<dbReference type="Proteomes" id="UP001604277">
    <property type="component" value="Unassembled WGS sequence"/>
</dbReference>
<protein>
    <submittedName>
        <fullName evidence="2">Transducin family protein/WD-40 repeat family protein</fullName>
    </submittedName>
</protein>
<dbReference type="EMBL" id="JBFOLJ010000005">
    <property type="protein sequence ID" value="KAL2538786.1"/>
    <property type="molecule type" value="Genomic_DNA"/>
</dbReference>
<feature type="chain" id="PRO_5044836439" evidence="1">
    <location>
        <begin position="23"/>
        <end position="159"/>
    </location>
</feature>
<proteinExistence type="predicted"/>
<name>A0ABD1VN67_9LAMI</name>
<accession>A0ABD1VN67</accession>
<keyword evidence="1" id="KW-0732">Signal</keyword>
<sequence length="159" mass="17861">MKPKVPQFLVFAAWSLIGRSVTSPWSKLQVGDSSSPINEARPYSDLVYQGDKHSKCLQAELHHPLPVTMLQRRPSTSKPLNRDVRQTLRSVLLTCCVDGIVMLWIETGDGRIRRAGKHGSYQMAPRLFIDVIVVLELDQILNGSLGSNVFVSWATEFEK</sequence>
<dbReference type="PANTHER" id="PTHR13950:SF9">
    <property type="entry name" value="RABCONNECTIN-3A"/>
    <property type="match status" value="1"/>
</dbReference>
<keyword evidence="3" id="KW-1185">Reference proteome</keyword>
<evidence type="ECO:0000313" key="3">
    <source>
        <dbReference type="Proteomes" id="UP001604277"/>
    </source>
</evidence>
<dbReference type="InterPro" id="IPR052208">
    <property type="entry name" value="DmX-like/RAVE_component"/>
</dbReference>
<dbReference type="PANTHER" id="PTHR13950">
    <property type="entry name" value="RABCONNECTIN-RELATED"/>
    <property type="match status" value="1"/>
</dbReference>
<evidence type="ECO:0000313" key="2">
    <source>
        <dbReference type="EMBL" id="KAL2538786.1"/>
    </source>
</evidence>
<feature type="signal peptide" evidence="1">
    <location>
        <begin position="1"/>
        <end position="22"/>
    </location>
</feature>